<evidence type="ECO:0000313" key="2">
    <source>
        <dbReference type="EMBL" id="GMN60809.1"/>
    </source>
</evidence>
<feature type="region of interest" description="Disordered" evidence="1">
    <location>
        <begin position="117"/>
        <end position="146"/>
    </location>
</feature>
<evidence type="ECO:0000256" key="1">
    <source>
        <dbReference type="SAM" id="MobiDB-lite"/>
    </source>
</evidence>
<dbReference type="EMBL" id="BTGU01000102">
    <property type="protein sequence ID" value="GMN60809.1"/>
    <property type="molecule type" value="Genomic_DNA"/>
</dbReference>
<feature type="compositionally biased region" description="Low complexity" evidence="1">
    <location>
        <begin position="57"/>
        <end position="68"/>
    </location>
</feature>
<protein>
    <submittedName>
        <fullName evidence="2">Uncharacterized protein</fullName>
    </submittedName>
</protein>
<evidence type="ECO:0000313" key="3">
    <source>
        <dbReference type="Proteomes" id="UP001187192"/>
    </source>
</evidence>
<organism evidence="2 3">
    <name type="scientific">Ficus carica</name>
    <name type="common">Common fig</name>
    <dbReference type="NCBI Taxonomy" id="3494"/>
    <lineage>
        <taxon>Eukaryota</taxon>
        <taxon>Viridiplantae</taxon>
        <taxon>Streptophyta</taxon>
        <taxon>Embryophyta</taxon>
        <taxon>Tracheophyta</taxon>
        <taxon>Spermatophyta</taxon>
        <taxon>Magnoliopsida</taxon>
        <taxon>eudicotyledons</taxon>
        <taxon>Gunneridae</taxon>
        <taxon>Pentapetalae</taxon>
        <taxon>rosids</taxon>
        <taxon>fabids</taxon>
        <taxon>Rosales</taxon>
        <taxon>Moraceae</taxon>
        <taxon>Ficeae</taxon>
        <taxon>Ficus</taxon>
    </lineage>
</organism>
<sequence>MSDMSDSENAQMSWDADVTGSLSSIMSSSSNTTRMTGEAAAPRDWTPNNLSGISDIPSPSRPATPTSRVLEGAAQLKEILRMGPVTRPDQGFIQELNGTAEAQPAPVVDLTAGGDVASEMTASQASMSGRDGSQSSESTAPAGEPI</sequence>
<feature type="compositionally biased region" description="Low complexity" evidence="1">
    <location>
        <begin position="21"/>
        <end position="30"/>
    </location>
</feature>
<feature type="region of interest" description="Disordered" evidence="1">
    <location>
        <begin position="1"/>
        <end position="68"/>
    </location>
</feature>
<keyword evidence="3" id="KW-1185">Reference proteome</keyword>
<dbReference type="Proteomes" id="UP001187192">
    <property type="component" value="Unassembled WGS sequence"/>
</dbReference>
<comment type="caution">
    <text evidence="2">The sequence shown here is derived from an EMBL/GenBank/DDBJ whole genome shotgun (WGS) entry which is preliminary data.</text>
</comment>
<dbReference type="AlphaFoldDB" id="A0AA88DWM5"/>
<accession>A0AA88DWM5</accession>
<name>A0AA88DWM5_FICCA</name>
<feature type="compositionally biased region" description="Polar residues" evidence="1">
    <location>
        <begin position="120"/>
        <end position="139"/>
    </location>
</feature>
<proteinExistence type="predicted"/>
<gene>
    <name evidence="2" type="ORF">TIFTF001_029909</name>
</gene>
<reference evidence="2" key="1">
    <citation type="submission" date="2023-07" db="EMBL/GenBank/DDBJ databases">
        <title>draft genome sequence of fig (Ficus carica).</title>
        <authorList>
            <person name="Takahashi T."/>
            <person name="Nishimura K."/>
        </authorList>
    </citation>
    <scope>NUCLEOTIDE SEQUENCE</scope>
</reference>